<evidence type="ECO:0000313" key="2">
    <source>
        <dbReference type="Proteomes" id="UP000324222"/>
    </source>
</evidence>
<protein>
    <submittedName>
        <fullName evidence="1">Uncharacterized protein</fullName>
    </submittedName>
</protein>
<organism evidence="1 2">
    <name type="scientific">Portunus trituberculatus</name>
    <name type="common">Swimming crab</name>
    <name type="synonym">Neptunus trituberculatus</name>
    <dbReference type="NCBI Taxonomy" id="210409"/>
    <lineage>
        <taxon>Eukaryota</taxon>
        <taxon>Metazoa</taxon>
        <taxon>Ecdysozoa</taxon>
        <taxon>Arthropoda</taxon>
        <taxon>Crustacea</taxon>
        <taxon>Multicrustacea</taxon>
        <taxon>Malacostraca</taxon>
        <taxon>Eumalacostraca</taxon>
        <taxon>Eucarida</taxon>
        <taxon>Decapoda</taxon>
        <taxon>Pleocyemata</taxon>
        <taxon>Brachyura</taxon>
        <taxon>Eubrachyura</taxon>
        <taxon>Portunoidea</taxon>
        <taxon>Portunidae</taxon>
        <taxon>Portuninae</taxon>
        <taxon>Portunus</taxon>
    </lineage>
</organism>
<keyword evidence="2" id="KW-1185">Reference proteome</keyword>
<accession>A0A5B7FPN0</accession>
<reference evidence="1 2" key="1">
    <citation type="submission" date="2019-05" db="EMBL/GenBank/DDBJ databases">
        <title>Another draft genome of Portunus trituberculatus and its Hox gene families provides insights of decapod evolution.</title>
        <authorList>
            <person name="Jeong J.-H."/>
            <person name="Song I."/>
            <person name="Kim S."/>
            <person name="Choi T."/>
            <person name="Kim D."/>
            <person name="Ryu S."/>
            <person name="Kim W."/>
        </authorList>
    </citation>
    <scope>NUCLEOTIDE SEQUENCE [LARGE SCALE GENOMIC DNA]</scope>
    <source>
        <tissue evidence="1">Muscle</tissue>
    </source>
</reference>
<evidence type="ECO:0000313" key="1">
    <source>
        <dbReference type="EMBL" id="MPC49401.1"/>
    </source>
</evidence>
<proteinExistence type="predicted"/>
<sequence length="65" mass="6988">MGPPGASGGGKTSRCLGRSIMQEGRKRVEGARMGECGRQTQASSLQYVVDCAKQGNQITFRTAYY</sequence>
<dbReference type="AlphaFoldDB" id="A0A5B7FPN0"/>
<dbReference type="EMBL" id="VSRR010008852">
    <property type="protein sequence ID" value="MPC49401.1"/>
    <property type="molecule type" value="Genomic_DNA"/>
</dbReference>
<name>A0A5B7FPN0_PORTR</name>
<gene>
    <name evidence="1" type="ORF">E2C01_043200</name>
</gene>
<dbReference type="Proteomes" id="UP000324222">
    <property type="component" value="Unassembled WGS sequence"/>
</dbReference>
<comment type="caution">
    <text evidence="1">The sequence shown here is derived from an EMBL/GenBank/DDBJ whole genome shotgun (WGS) entry which is preliminary data.</text>
</comment>